<dbReference type="GO" id="GO:0005675">
    <property type="term" value="C:transcription factor TFIIH holo complex"/>
    <property type="evidence" value="ECO:0007669"/>
    <property type="project" value="UniProtKB-UniRule"/>
</dbReference>
<sequence length="426" mass="46467">MAASSPSSFLVLILDLNPLPWRSHPSSSSSSSSSILSILVPPTLIFLNSHLALSHSNGVAVYACATRGRARLLYSTAAHSRRSHVDAASDSEEEDSDDEQNGGESSNSPLRDASTYQHFALLGRAVVRGIRRMVKEMQREEEHLAREKRRRSAAGENGREEDLEGEDEDEEETSLTKVLSMSLSHINRISLDSPSISTSGTSTSNDPLPPSRGTLLSSGRSAANGTDGSGSSSDSRILILSSTRSASNQYVGLMNCIFAAQRRSIPIDVLKLHGGDTVFLQQATNLTGGIYFRIGPAPNDKQDDEEDDSHSPSSPAQALSQRSLLQTLLSTYLPPPRLRNRCLHLPTLDDVDFRASCFCHGTIVDVGYVCGVCLSIFCHPPNRCLICSSPFPKKTLRKFREDRTVPRMNEDEEEHEGGEEEAEQEA</sequence>
<dbReference type="OrthoDB" id="17307at2759"/>
<dbReference type="PANTHER" id="PTHR12831:SF0">
    <property type="entry name" value="GENERAL TRANSCRIPTION FACTOR IIH SUBUNIT 3"/>
    <property type="match status" value="1"/>
</dbReference>
<feature type="region of interest" description="Disordered" evidence="15">
    <location>
        <begin position="141"/>
        <end position="176"/>
    </location>
</feature>
<dbReference type="EMBL" id="KZ819667">
    <property type="protein sequence ID" value="PWN27671.1"/>
    <property type="molecule type" value="Genomic_DNA"/>
</dbReference>
<keyword evidence="6 14" id="KW-0227">DNA damage</keyword>
<evidence type="ECO:0000313" key="17">
    <source>
        <dbReference type="Proteomes" id="UP000245884"/>
    </source>
</evidence>
<feature type="region of interest" description="Disordered" evidence="15">
    <location>
        <begin position="401"/>
        <end position="426"/>
    </location>
</feature>
<comment type="subcellular location">
    <subcellularLocation>
        <location evidence="2 14">Nucleus</location>
    </subcellularLocation>
</comment>
<dbReference type="RefSeq" id="XP_025362283.1">
    <property type="nucleotide sequence ID" value="XM_025506116.1"/>
</dbReference>
<dbReference type="InterPro" id="IPR004600">
    <property type="entry name" value="TFIIH_Tfb4/GTF2H3"/>
</dbReference>
<feature type="compositionally biased region" description="Acidic residues" evidence="15">
    <location>
        <begin position="89"/>
        <end position="101"/>
    </location>
</feature>
<keyword evidence="9 14" id="KW-0805">Transcription regulation</keyword>
<dbReference type="GO" id="GO:0000439">
    <property type="term" value="C:transcription factor TFIIH core complex"/>
    <property type="evidence" value="ECO:0007669"/>
    <property type="project" value="UniProtKB-UniRule"/>
</dbReference>
<evidence type="ECO:0000256" key="7">
    <source>
        <dbReference type="ARBA" id="ARBA00022771"/>
    </source>
</evidence>
<feature type="region of interest" description="Disordered" evidence="15">
    <location>
        <begin position="295"/>
        <end position="317"/>
    </location>
</feature>
<evidence type="ECO:0000256" key="11">
    <source>
        <dbReference type="ARBA" id="ARBA00023204"/>
    </source>
</evidence>
<feature type="compositionally biased region" description="Acidic residues" evidence="15">
    <location>
        <begin position="159"/>
        <end position="173"/>
    </location>
</feature>
<feature type="region of interest" description="Disordered" evidence="15">
    <location>
        <begin position="81"/>
        <end position="113"/>
    </location>
</feature>
<evidence type="ECO:0000313" key="16">
    <source>
        <dbReference type="EMBL" id="PWN27671.1"/>
    </source>
</evidence>
<keyword evidence="11 14" id="KW-0234">DNA repair</keyword>
<keyword evidence="5 14" id="KW-0479">Metal-binding</keyword>
<evidence type="ECO:0000256" key="6">
    <source>
        <dbReference type="ARBA" id="ARBA00022763"/>
    </source>
</evidence>
<dbReference type="InterPro" id="IPR036465">
    <property type="entry name" value="vWFA_dom_sf"/>
</dbReference>
<dbReference type="GO" id="GO:0006289">
    <property type="term" value="P:nucleotide-excision repair"/>
    <property type="evidence" value="ECO:0007669"/>
    <property type="project" value="UniProtKB-UniRule"/>
</dbReference>
<reference evidence="16 17" key="1">
    <citation type="journal article" date="2018" name="Mol. Biol. Evol.">
        <title>Broad Genomic Sampling Reveals a Smut Pathogenic Ancestry of the Fungal Clade Ustilaginomycotina.</title>
        <authorList>
            <person name="Kijpornyongpan T."/>
            <person name="Mondo S.J."/>
            <person name="Barry K."/>
            <person name="Sandor L."/>
            <person name="Lee J."/>
            <person name="Lipzen A."/>
            <person name="Pangilinan J."/>
            <person name="LaButti K."/>
            <person name="Hainaut M."/>
            <person name="Henrissat B."/>
            <person name="Grigoriev I.V."/>
            <person name="Spatafora J.W."/>
            <person name="Aime M.C."/>
        </authorList>
    </citation>
    <scope>NUCLEOTIDE SEQUENCE [LARGE SCALE GENOMIC DNA]</scope>
    <source>
        <strain evidence="16 17">MCA 5214</strain>
    </source>
</reference>
<dbReference type="AlphaFoldDB" id="A0A316UTI8"/>
<evidence type="ECO:0000256" key="15">
    <source>
        <dbReference type="SAM" id="MobiDB-lite"/>
    </source>
</evidence>
<evidence type="ECO:0000256" key="5">
    <source>
        <dbReference type="ARBA" id="ARBA00022723"/>
    </source>
</evidence>
<keyword evidence="8 14" id="KW-0862">Zinc</keyword>
<comment type="similarity">
    <text evidence="3 14">Belongs to the TFB4 family.</text>
</comment>
<gene>
    <name evidence="16" type="ORF">BDZ90DRAFT_232083</name>
</gene>
<evidence type="ECO:0000256" key="12">
    <source>
        <dbReference type="ARBA" id="ARBA00023242"/>
    </source>
</evidence>
<evidence type="ECO:0000256" key="10">
    <source>
        <dbReference type="ARBA" id="ARBA00023163"/>
    </source>
</evidence>
<comment type="subunit">
    <text evidence="14">Component of the 7-subunit TFIIH core complex composed of XPB/SSL2, XPD/RAD3, SSL1, TFB1, TFB2, TFB4 and TFB5, which is active in NER. The core complex associates with the 3-subunit CTD-kinase module TFIIK composed of CCL1, KIN28 and TFB3 to form the 10-subunit holoenzyme (holo-TFIIH) active in transcription.</text>
</comment>
<dbReference type="Gene3D" id="3.40.50.410">
    <property type="entry name" value="von Willebrand factor, type A domain"/>
    <property type="match status" value="1"/>
</dbReference>
<keyword evidence="7 14" id="KW-0863">Zinc-finger</keyword>
<feature type="region of interest" description="Disordered" evidence="15">
    <location>
        <begin position="193"/>
        <end position="235"/>
    </location>
</feature>
<dbReference type="Pfam" id="PF03850">
    <property type="entry name" value="Tfb4"/>
    <property type="match status" value="1"/>
</dbReference>
<comment type="function">
    <text evidence="1 14">Component of the general transcription and DNA repair factor IIH (TFIIH) core complex, which is involved in general and transcription-coupled nucleotide excision repair (NER) of damaged DNA and, when complexed to TFIIK, in RNA transcription by RNA polymerase II. In NER, TFIIH acts by opening DNA around the lesion to allow the excision of the damaged oligonucleotide and its replacement by a new DNA fragment. In transcription, TFIIH has an essential role in transcription initiation. When the pre-initiation complex (PIC) has been established, TFIIH is required for promoter opening and promoter escape. Phosphorylation of the C-terminal tail (CTD) of the largest subunit of RNA polymerase II by the kinase module TFIIK controls the initiation of transcription.</text>
</comment>
<dbReference type="GO" id="GO:0006355">
    <property type="term" value="P:regulation of DNA-templated transcription"/>
    <property type="evidence" value="ECO:0007669"/>
    <property type="project" value="InterPro"/>
</dbReference>
<evidence type="ECO:0000256" key="14">
    <source>
        <dbReference type="RuleBase" id="RU368090"/>
    </source>
</evidence>
<keyword evidence="10 14" id="KW-0804">Transcription</keyword>
<dbReference type="STRING" id="1569628.A0A316UTI8"/>
<accession>A0A316UTI8</accession>
<protein>
    <recommendedName>
        <fullName evidence="4 14">General transcription and DNA repair factor IIH subunit TFB4</fullName>
        <shortName evidence="14">TFIIH subunit TFB4</shortName>
    </recommendedName>
    <alternativeName>
        <fullName evidence="13 14">RNA polymerase II transcription factor B subunit 4</fullName>
    </alternativeName>
</protein>
<evidence type="ECO:0000256" key="1">
    <source>
        <dbReference type="ARBA" id="ARBA00002817"/>
    </source>
</evidence>
<feature type="compositionally biased region" description="Low complexity" evidence="15">
    <location>
        <begin position="193"/>
        <end position="204"/>
    </location>
</feature>
<evidence type="ECO:0000256" key="13">
    <source>
        <dbReference type="ARBA" id="ARBA00033341"/>
    </source>
</evidence>
<evidence type="ECO:0000256" key="8">
    <source>
        <dbReference type="ARBA" id="ARBA00022833"/>
    </source>
</evidence>
<evidence type="ECO:0000256" key="4">
    <source>
        <dbReference type="ARBA" id="ARBA00021280"/>
    </source>
</evidence>
<evidence type="ECO:0000256" key="9">
    <source>
        <dbReference type="ARBA" id="ARBA00023015"/>
    </source>
</evidence>
<keyword evidence="17" id="KW-1185">Reference proteome</keyword>
<feature type="compositionally biased region" description="Polar residues" evidence="15">
    <location>
        <begin position="214"/>
        <end position="224"/>
    </location>
</feature>
<organism evidence="16 17">
    <name type="scientific">Jaminaea rosea</name>
    <dbReference type="NCBI Taxonomy" id="1569628"/>
    <lineage>
        <taxon>Eukaryota</taxon>
        <taxon>Fungi</taxon>
        <taxon>Dikarya</taxon>
        <taxon>Basidiomycota</taxon>
        <taxon>Ustilaginomycotina</taxon>
        <taxon>Exobasidiomycetes</taxon>
        <taxon>Microstromatales</taxon>
        <taxon>Microstromatales incertae sedis</taxon>
        <taxon>Jaminaea</taxon>
    </lineage>
</organism>
<feature type="compositionally biased region" description="Acidic residues" evidence="15">
    <location>
        <begin position="410"/>
        <end position="426"/>
    </location>
</feature>
<dbReference type="PANTHER" id="PTHR12831">
    <property type="entry name" value="TRANSCRIPTION INITIATION FACTOR IIH TFIIH , POLYPEPTIDE 3-RELATED"/>
    <property type="match status" value="1"/>
</dbReference>
<keyword evidence="12 14" id="KW-0539">Nucleus</keyword>
<evidence type="ECO:0000256" key="2">
    <source>
        <dbReference type="ARBA" id="ARBA00004123"/>
    </source>
</evidence>
<dbReference type="Proteomes" id="UP000245884">
    <property type="component" value="Unassembled WGS sequence"/>
</dbReference>
<evidence type="ECO:0000256" key="3">
    <source>
        <dbReference type="ARBA" id="ARBA00005273"/>
    </source>
</evidence>
<dbReference type="GO" id="GO:0008270">
    <property type="term" value="F:zinc ion binding"/>
    <property type="evidence" value="ECO:0007669"/>
    <property type="project" value="UniProtKB-KW"/>
</dbReference>
<proteinExistence type="inferred from homology"/>
<dbReference type="GeneID" id="37027939"/>
<name>A0A316UTI8_9BASI</name>